<dbReference type="SMART" id="SM00052">
    <property type="entry name" value="EAL"/>
    <property type="match status" value="1"/>
</dbReference>
<dbReference type="InterPro" id="IPR001789">
    <property type="entry name" value="Sig_transdc_resp-reg_receiver"/>
</dbReference>
<dbReference type="InterPro" id="IPR001633">
    <property type="entry name" value="EAL_dom"/>
</dbReference>
<name>A0A1E8CNB4_9GAMM</name>
<dbReference type="SUPFAM" id="SSF141868">
    <property type="entry name" value="EAL domain-like"/>
    <property type="match status" value="1"/>
</dbReference>
<evidence type="ECO:0000259" key="2">
    <source>
        <dbReference type="PROSITE" id="PS50110"/>
    </source>
</evidence>
<dbReference type="SMART" id="SM00448">
    <property type="entry name" value="REC"/>
    <property type="match status" value="1"/>
</dbReference>
<dbReference type="AlphaFoldDB" id="A0A1E8CNB4"/>
<keyword evidence="1" id="KW-0597">Phosphoprotein</keyword>
<keyword evidence="5" id="KW-1185">Reference proteome</keyword>
<dbReference type="PANTHER" id="PTHR33121:SF71">
    <property type="entry name" value="OXYGEN SENSOR PROTEIN DOSP"/>
    <property type="match status" value="1"/>
</dbReference>
<dbReference type="EMBL" id="MASR01000001">
    <property type="protein sequence ID" value="OFE13747.1"/>
    <property type="molecule type" value="Genomic_DNA"/>
</dbReference>
<accession>A0A1E8CNB4</accession>
<dbReference type="PROSITE" id="PS50883">
    <property type="entry name" value="EAL"/>
    <property type="match status" value="1"/>
</dbReference>
<dbReference type="InterPro" id="IPR011006">
    <property type="entry name" value="CheY-like_superfamily"/>
</dbReference>
<evidence type="ECO:0000256" key="1">
    <source>
        <dbReference type="PROSITE-ProRule" id="PRU00169"/>
    </source>
</evidence>
<dbReference type="InterPro" id="IPR035919">
    <property type="entry name" value="EAL_sf"/>
</dbReference>
<evidence type="ECO:0000313" key="4">
    <source>
        <dbReference type="EMBL" id="OFE13747.1"/>
    </source>
</evidence>
<evidence type="ECO:0000313" key="5">
    <source>
        <dbReference type="Proteomes" id="UP000175669"/>
    </source>
</evidence>
<dbReference type="RefSeq" id="WP_070117965.1">
    <property type="nucleotide sequence ID" value="NZ_MASR01000001.1"/>
</dbReference>
<dbReference type="GO" id="GO:0071111">
    <property type="term" value="F:cyclic-guanylate-specific phosphodiesterase activity"/>
    <property type="evidence" value="ECO:0007669"/>
    <property type="project" value="InterPro"/>
</dbReference>
<dbReference type="Gene3D" id="3.40.50.2300">
    <property type="match status" value="1"/>
</dbReference>
<proteinExistence type="predicted"/>
<feature type="domain" description="Response regulatory" evidence="2">
    <location>
        <begin position="13"/>
        <end position="132"/>
    </location>
</feature>
<dbReference type="CDD" id="cd01948">
    <property type="entry name" value="EAL"/>
    <property type="match status" value="1"/>
</dbReference>
<dbReference type="STRING" id="1524254.PHACT_11880"/>
<dbReference type="Pfam" id="PF00072">
    <property type="entry name" value="Response_reg"/>
    <property type="match status" value="1"/>
</dbReference>
<sequence length="410" mass="45009">MGAPDYLEDLPRRLLVLDDDVSVNATICAIASRAGFETRSTTNAEEFFQLVAGWQPSHMIVDLVMPDVDGVETLHRLAVSGSQGTIIVTSGLGGRVLEAASRAAEENGLRVSGVLPKPFTPTRLRSLLFQEMSQFKQASPGLQEVLPVSADMLATALAQKQLSVHFQPKIVCTTQQVVGFESLVRWQHPERGMIFPDQFIALAEQSGHIAELTRQVFDLSLAWFADNFLDTDLKLSINMSPIVLADAQFPAWVQQACDHYGVAPNQVTLEITETSSMENPVAALEYLTQFRIKGFHLSIDDFGVGYSSLVQLARLPFSEMKIDKMFVMSASASIESQKIAAAVIGLARALDLNVTAEGVEDDWTLQFLCDLGCIHAQGYFIGRPMPPDAALQWIHSRKSRQEALSEAQKS</sequence>
<dbReference type="SUPFAM" id="SSF52172">
    <property type="entry name" value="CheY-like"/>
    <property type="match status" value="1"/>
</dbReference>
<feature type="domain" description="EAL" evidence="3">
    <location>
        <begin position="146"/>
        <end position="398"/>
    </location>
</feature>
<dbReference type="OrthoDB" id="9812358at2"/>
<dbReference type="PANTHER" id="PTHR33121">
    <property type="entry name" value="CYCLIC DI-GMP PHOSPHODIESTERASE PDEF"/>
    <property type="match status" value="1"/>
</dbReference>
<organism evidence="4 5">
    <name type="scientific">Pseudohongiella acticola</name>
    <dbReference type="NCBI Taxonomy" id="1524254"/>
    <lineage>
        <taxon>Bacteria</taxon>
        <taxon>Pseudomonadati</taxon>
        <taxon>Pseudomonadota</taxon>
        <taxon>Gammaproteobacteria</taxon>
        <taxon>Pseudomonadales</taxon>
        <taxon>Pseudohongiellaceae</taxon>
        <taxon>Pseudohongiella</taxon>
    </lineage>
</organism>
<evidence type="ECO:0000259" key="3">
    <source>
        <dbReference type="PROSITE" id="PS50883"/>
    </source>
</evidence>
<dbReference type="Proteomes" id="UP000175669">
    <property type="component" value="Unassembled WGS sequence"/>
</dbReference>
<dbReference type="InterPro" id="IPR050706">
    <property type="entry name" value="Cyclic-di-GMP_PDE-like"/>
</dbReference>
<evidence type="ECO:0008006" key="6">
    <source>
        <dbReference type="Google" id="ProtNLM"/>
    </source>
</evidence>
<dbReference type="GO" id="GO:0000160">
    <property type="term" value="P:phosphorelay signal transduction system"/>
    <property type="evidence" value="ECO:0007669"/>
    <property type="project" value="InterPro"/>
</dbReference>
<gene>
    <name evidence="4" type="ORF">PHACT_11880</name>
</gene>
<feature type="modified residue" description="4-aspartylphosphate" evidence="1">
    <location>
        <position position="62"/>
    </location>
</feature>
<reference evidence="5" key="1">
    <citation type="submission" date="2016-07" db="EMBL/GenBank/DDBJ databases">
        <authorList>
            <person name="Florea S."/>
            <person name="Webb J.S."/>
            <person name="Jaromczyk J."/>
            <person name="Schardl C.L."/>
        </authorList>
    </citation>
    <scope>NUCLEOTIDE SEQUENCE [LARGE SCALE GENOMIC DNA]</scope>
    <source>
        <strain evidence="5">KCTC 42131</strain>
    </source>
</reference>
<dbReference type="Gene3D" id="3.20.20.450">
    <property type="entry name" value="EAL domain"/>
    <property type="match status" value="1"/>
</dbReference>
<comment type="caution">
    <text evidence="4">The sequence shown here is derived from an EMBL/GenBank/DDBJ whole genome shotgun (WGS) entry which is preliminary data.</text>
</comment>
<protein>
    <recommendedName>
        <fullName evidence="6">Diguanylate phosphodiesterase</fullName>
    </recommendedName>
</protein>
<dbReference type="PROSITE" id="PS50110">
    <property type="entry name" value="RESPONSE_REGULATORY"/>
    <property type="match status" value="1"/>
</dbReference>
<dbReference type="Pfam" id="PF00563">
    <property type="entry name" value="EAL"/>
    <property type="match status" value="1"/>
</dbReference>